<evidence type="ECO:0000256" key="14">
    <source>
        <dbReference type="RuleBase" id="RU361122"/>
    </source>
</evidence>
<evidence type="ECO:0000256" key="4">
    <source>
        <dbReference type="ARBA" id="ARBA00022679"/>
    </source>
</evidence>
<dbReference type="HAMAP" id="MF_03217">
    <property type="entry name" value="PEMT"/>
    <property type="match status" value="1"/>
</dbReference>
<dbReference type="Proteomes" id="UP000005220">
    <property type="component" value="Chromosome 9"/>
</dbReference>
<proteinExistence type="inferred from homology"/>
<comment type="catalytic activity">
    <reaction evidence="13 14">
        <text>a 1,2-diacyl-sn-glycero-3-phosphoethanolamine + S-adenosyl-L-methionine = a 1,2-diacyl-sn-glycero-3-phospho-N-methylethanolamine + S-adenosyl-L-homocysteine + H(+)</text>
        <dbReference type="Rhea" id="RHEA:11164"/>
        <dbReference type="ChEBI" id="CHEBI:15378"/>
        <dbReference type="ChEBI" id="CHEBI:57856"/>
        <dbReference type="ChEBI" id="CHEBI:59789"/>
        <dbReference type="ChEBI" id="CHEBI:64573"/>
        <dbReference type="ChEBI" id="CHEBI:64612"/>
        <dbReference type="EC" id="2.1.1.17"/>
    </reaction>
</comment>
<comment type="function">
    <text evidence="13 14">Catalyzes the first step of the methylation pathway of phosphatidylcholine biosynthesis, the SAM-dependent methylation of phosphatidylethanolamine (PE) to phosphatidylmonomethylethanolamine (PMME).</text>
</comment>
<dbReference type="PANTHER" id="PTHR32138:SF0">
    <property type="entry name" value="PHOSPHATIDYLETHANOLAMINE N-METHYLTRANSFERASE"/>
    <property type="match status" value="1"/>
</dbReference>
<evidence type="ECO:0000256" key="9">
    <source>
        <dbReference type="ARBA" id="ARBA00023098"/>
    </source>
</evidence>
<keyword evidence="16" id="KW-1185">Reference proteome</keyword>
<evidence type="ECO:0000256" key="6">
    <source>
        <dbReference type="ARBA" id="ARBA00022692"/>
    </source>
</evidence>
<evidence type="ECO:0000313" key="15">
    <source>
        <dbReference type="EMBL" id="CCF59906.1"/>
    </source>
</evidence>
<gene>
    <name evidence="15" type="primary">KAFR0I01250</name>
    <name evidence="15" type="ORF">KAFR_0I01250</name>
</gene>
<dbReference type="GeneID" id="13883542"/>
<dbReference type="Gene3D" id="1.20.120.1630">
    <property type="match status" value="2"/>
</dbReference>
<keyword evidence="5 13" id="KW-0949">S-adenosyl-L-methionine</keyword>
<dbReference type="PROSITE" id="PS51598">
    <property type="entry name" value="SAM_CHO2"/>
    <property type="match status" value="1"/>
</dbReference>
<evidence type="ECO:0000256" key="1">
    <source>
        <dbReference type="ARBA" id="ARBA00004127"/>
    </source>
</evidence>
<keyword evidence="4 13" id="KW-0808">Transferase</keyword>
<dbReference type="EC" id="2.1.1.17" evidence="13 14"/>
<accession>H2AZV6</accession>
<sequence>MTSTVIEKSATGKASMTAKTRSTGIEFVPPKTHDMVRSLFDPTLKKSFLELTVSVILISNFCLAHWLNKHYGLNFTKNFYLLQYLFWRLSYNVGIGYILHYQSHAEFLTKYCTQNNLFSKDNNSKLSRLLKFEINSKLDKDDSVYNYPDELNCWMIFRTFVDLILMQDFDAYMLYVFFSIPKTENLLDFFTNWKTISGTILILLNVWIKLDAHRVVKDFAWYWGDFFFLQLNSELIFDGVFNISPHPMYSIGYLGYYGLSLMANDYKVLLVSIFGHFAQFLFLKYVESPHIERIYGADSNANEDNSRIDDLITKENYDYSRPLINVGLSFNNFDKLRITDSFTLLTSIILSLWAILDKPNEKLLFVLTFSTKLLTWLVVSFILFKQSTEKWFTKIFIKNGYTQVYSYQQWQFIYNFSLVLNYTLLSIQTISKIISNYSANNNSKIIFGALLVLLQIWCNKEIRSAISDFGWFYGDFFLTNYIQTKKLTSEGIYRYLNNPETVLGIAGVWGTVLMTDFAWENLVLASLYTLTNFVLVKFVEMPHVNKLYGDSNRLSGVRKTLLSLKPLKRLSDIVHDIEHMILRSILDVQFSSPLNSDNVETSSKEWENVMERTFRNVNPKINSSDCKFELVNATERVILPSSIKINWRLPAKLFVNDDWIGLYNIFNPKNGPARVNVLASDDYEKSIDFVSGTTEFTYEQLPFENGVYEMRYHSNMKNEDLLISMPFEICLPRLNIENERIFQDSMILLMKDIGCLREGKYFQAQQYFNSQNLQEVIKFNVGVELSNEYIKNVNGDVDVISKRVWYIKKILNELT</sequence>
<dbReference type="HOGENOM" id="CLU_005987_0_1_1"/>
<name>H2AZV6_KAZAF</name>
<keyword evidence="2 13" id="KW-0444">Lipid biosynthesis</keyword>
<dbReference type="FunCoup" id="H2AZV6">
    <property type="interactions" value="100"/>
</dbReference>
<dbReference type="GO" id="GO:0006656">
    <property type="term" value="P:phosphatidylcholine biosynthetic process"/>
    <property type="evidence" value="ECO:0007669"/>
    <property type="project" value="UniProtKB-UniRule"/>
</dbReference>
<dbReference type="EMBL" id="HE650829">
    <property type="protein sequence ID" value="CCF59906.1"/>
    <property type="molecule type" value="Genomic_DNA"/>
</dbReference>
<evidence type="ECO:0000256" key="12">
    <source>
        <dbReference type="ARBA" id="ARBA00023264"/>
    </source>
</evidence>
<keyword evidence="6 13" id="KW-0812">Transmembrane</keyword>
<dbReference type="GO" id="GO:0032259">
    <property type="term" value="P:methylation"/>
    <property type="evidence" value="ECO:0007669"/>
    <property type="project" value="UniProtKB-KW"/>
</dbReference>
<dbReference type="GO" id="GO:0004608">
    <property type="term" value="F:phosphatidylethanolamine N-methyltransferase activity"/>
    <property type="evidence" value="ECO:0007669"/>
    <property type="project" value="UniProtKB-UniRule"/>
</dbReference>
<feature type="transmembrane region" description="Helical" evidence="13 14">
    <location>
        <begin position="362"/>
        <end position="384"/>
    </location>
</feature>
<dbReference type="RefSeq" id="XP_003959041.1">
    <property type="nucleotide sequence ID" value="XM_003958992.1"/>
</dbReference>
<dbReference type="AlphaFoldDB" id="H2AZV6"/>
<evidence type="ECO:0000256" key="7">
    <source>
        <dbReference type="ARBA" id="ARBA00022824"/>
    </source>
</evidence>
<dbReference type="InterPro" id="IPR016219">
    <property type="entry name" value="Phosphatid-EA_MeTrfase_fun"/>
</dbReference>
<keyword evidence="11 13" id="KW-0594">Phospholipid biosynthesis</keyword>
<organism evidence="15 16">
    <name type="scientific">Kazachstania africana (strain ATCC 22294 / BCRC 22015 / CBS 2517 / CECT 1963 / NBRC 1671 / NRRL Y-8276)</name>
    <name type="common">Yeast</name>
    <name type="synonym">Kluyveromyces africanus</name>
    <dbReference type="NCBI Taxonomy" id="1071382"/>
    <lineage>
        <taxon>Eukaryota</taxon>
        <taxon>Fungi</taxon>
        <taxon>Dikarya</taxon>
        <taxon>Ascomycota</taxon>
        <taxon>Saccharomycotina</taxon>
        <taxon>Saccharomycetes</taxon>
        <taxon>Saccharomycetales</taxon>
        <taxon>Saccharomycetaceae</taxon>
        <taxon>Kazachstania</taxon>
    </lineage>
</organism>
<dbReference type="GO" id="GO:0005789">
    <property type="term" value="C:endoplasmic reticulum membrane"/>
    <property type="evidence" value="ECO:0007669"/>
    <property type="project" value="UniProtKB-SubCell"/>
</dbReference>
<dbReference type="STRING" id="1071382.H2AZV6"/>
<comment type="pathway">
    <text evidence="13 14">Phospholipid metabolism; phosphatidylcholine biosynthesis.</text>
</comment>
<keyword evidence="7 13" id="KW-0256">Endoplasmic reticulum</keyword>
<evidence type="ECO:0000256" key="10">
    <source>
        <dbReference type="ARBA" id="ARBA00023136"/>
    </source>
</evidence>
<evidence type="ECO:0000256" key="5">
    <source>
        <dbReference type="ARBA" id="ARBA00022691"/>
    </source>
</evidence>
<evidence type="ECO:0000313" key="16">
    <source>
        <dbReference type="Proteomes" id="UP000005220"/>
    </source>
</evidence>
<evidence type="ECO:0000256" key="11">
    <source>
        <dbReference type="ARBA" id="ARBA00023209"/>
    </source>
</evidence>
<keyword evidence="9 13" id="KW-0443">Lipid metabolism</keyword>
<comment type="subcellular location">
    <subcellularLocation>
        <location evidence="1">Endomembrane system</location>
        <topology evidence="1">Multi-pass membrane protein</topology>
    </subcellularLocation>
    <subcellularLocation>
        <location evidence="13 14">Endoplasmic reticulum membrane</location>
        <topology evidence="13 14">Multi-pass membrane protein</topology>
    </subcellularLocation>
</comment>
<dbReference type="Pfam" id="PF04191">
    <property type="entry name" value="PEMT"/>
    <property type="match status" value="2"/>
</dbReference>
<reference evidence="15 16" key="1">
    <citation type="journal article" date="2011" name="Proc. Natl. Acad. Sci. U.S.A.">
        <title>Evolutionary erosion of yeast sex chromosomes by mating-type switching accidents.</title>
        <authorList>
            <person name="Gordon J.L."/>
            <person name="Armisen D."/>
            <person name="Proux-Wera E."/>
            <person name="Oheigeartaigh S.S."/>
            <person name="Byrne K.P."/>
            <person name="Wolfe K.H."/>
        </authorList>
    </citation>
    <scope>NUCLEOTIDE SEQUENCE [LARGE SCALE GENOMIC DNA]</scope>
    <source>
        <strain evidence="16">ATCC 22294 / BCRC 22015 / CBS 2517 / CECT 1963 / NBRC 1671 / NRRL Y-8276</strain>
    </source>
</reference>
<keyword evidence="10 13" id="KW-0472">Membrane</keyword>
<protein>
    <recommendedName>
        <fullName evidence="13 14">Phosphatidylethanolamine N-methyltransferase</fullName>
        <shortName evidence="13">PE methyltransferase</shortName>
        <shortName evidence="13 14">PEAMT</shortName>
        <shortName evidence="13">PEMT</shortName>
        <ecNumber evidence="13 14">2.1.1.17</ecNumber>
    </recommendedName>
</protein>
<dbReference type="UniPathway" id="UPA00753"/>
<keyword evidence="12 13" id="KW-1208">Phospholipid metabolism</keyword>
<dbReference type="eggNOG" id="ENOG502QRGH">
    <property type="taxonomic scope" value="Eukaryota"/>
</dbReference>
<dbReference type="OrthoDB" id="4583at2759"/>
<dbReference type="PIRSF" id="PIRSF000383">
    <property type="entry name" value="PEAMT"/>
    <property type="match status" value="1"/>
</dbReference>
<dbReference type="PANTHER" id="PTHR32138">
    <property type="entry name" value="PHOSPHATIDYLETHANOLAMINE N-METHYLTRANSFERASE"/>
    <property type="match status" value="1"/>
</dbReference>
<evidence type="ECO:0000256" key="8">
    <source>
        <dbReference type="ARBA" id="ARBA00022989"/>
    </source>
</evidence>
<evidence type="ECO:0000256" key="2">
    <source>
        <dbReference type="ARBA" id="ARBA00022516"/>
    </source>
</evidence>
<comment type="caution">
    <text evidence="13 14">Lacks conserved residue(s) required for the propagation of feature annotation.</text>
</comment>
<evidence type="ECO:0000256" key="3">
    <source>
        <dbReference type="ARBA" id="ARBA00022603"/>
    </source>
</evidence>
<dbReference type="InterPro" id="IPR007318">
    <property type="entry name" value="Phopholipid_MeTrfase"/>
</dbReference>
<keyword evidence="3 13" id="KW-0489">Methyltransferase</keyword>
<dbReference type="KEGG" id="kaf:KAFR_0I01250"/>
<dbReference type="InParanoid" id="H2AZV6"/>
<comment type="similarity">
    <text evidence="13 14">Belongs to the class VI-like SAM-binding methyltransferase superfamily. CHO2 family.</text>
</comment>
<evidence type="ECO:0000256" key="13">
    <source>
        <dbReference type="HAMAP-Rule" id="MF_03217"/>
    </source>
</evidence>
<feature type="transmembrane region" description="Helical" evidence="13 14">
    <location>
        <begin position="338"/>
        <end position="356"/>
    </location>
</feature>
<keyword evidence="8 13" id="KW-1133">Transmembrane helix</keyword>